<dbReference type="PANTHER" id="PTHR24252">
    <property type="entry name" value="ACROSIN-RELATED"/>
    <property type="match status" value="1"/>
</dbReference>
<dbReference type="SMART" id="SM00020">
    <property type="entry name" value="Tryp_SPc"/>
    <property type="match status" value="1"/>
</dbReference>
<dbReference type="SUPFAM" id="SSF50494">
    <property type="entry name" value="Trypsin-like serine proteases"/>
    <property type="match status" value="1"/>
</dbReference>
<keyword evidence="6" id="KW-0472">Membrane</keyword>
<feature type="transmembrane region" description="Helical" evidence="6">
    <location>
        <begin position="256"/>
        <end position="274"/>
    </location>
</feature>
<keyword evidence="4" id="KW-1015">Disulfide bond</keyword>
<keyword evidence="6" id="KW-1133">Transmembrane helix</keyword>
<dbReference type="InterPro" id="IPR009003">
    <property type="entry name" value="Peptidase_S1_PA"/>
</dbReference>
<evidence type="ECO:0000313" key="8">
    <source>
        <dbReference type="Ensembl" id="ENSSLDP00000014277.1"/>
    </source>
</evidence>
<evidence type="ECO:0000313" key="9">
    <source>
        <dbReference type="Proteomes" id="UP000261360"/>
    </source>
</evidence>
<dbReference type="Pfam" id="PF00089">
    <property type="entry name" value="Trypsin"/>
    <property type="match status" value="1"/>
</dbReference>
<reference evidence="8" key="2">
    <citation type="submission" date="2025-09" db="UniProtKB">
        <authorList>
            <consortium name="Ensembl"/>
        </authorList>
    </citation>
    <scope>IDENTIFICATION</scope>
</reference>
<dbReference type="CDD" id="cd00190">
    <property type="entry name" value="Tryp_SPc"/>
    <property type="match status" value="1"/>
</dbReference>
<keyword evidence="1 5" id="KW-0645">Protease</keyword>
<dbReference type="AlphaFoldDB" id="A0A3B4XE04"/>
<dbReference type="PROSITE" id="PS50240">
    <property type="entry name" value="TRYPSIN_DOM"/>
    <property type="match status" value="1"/>
</dbReference>
<organism evidence="8 9">
    <name type="scientific">Seriola lalandi dorsalis</name>
    <dbReference type="NCBI Taxonomy" id="1841481"/>
    <lineage>
        <taxon>Eukaryota</taxon>
        <taxon>Metazoa</taxon>
        <taxon>Chordata</taxon>
        <taxon>Craniata</taxon>
        <taxon>Vertebrata</taxon>
        <taxon>Euteleostomi</taxon>
        <taxon>Actinopterygii</taxon>
        <taxon>Neopterygii</taxon>
        <taxon>Teleostei</taxon>
        <taxon>Neoteleostei</taxon>
        <taxon>Acanthomorphata</taxon>
        <taxon>Carangaria</taxon>
        <taxon>Carangiformes</taxon>
        <taxon>Carangidae</taxon>
        <taxon>Seriola</taxon>
    </lineage>
</organism>
<keyword evidence="2 5" id="KW-0378">Hydrolase</keyword>
<dbReference type="Proteomes" id="UP000261360">
    <property type="component" value="Unplaced"/>
</dbReference>
<feature type="domain" description="Peptidase S1" evidence="7">
    <location>
        <begin position="26"/>
        <end position="258"/>
    </location>
</feature>
<dbReference type="PANTHER" id="PTHR24252:SF17">
    <property type="entry name" value="SUPPRESSOR OF TUMORIGENICITY 14 PROTEIN HOMOLOG-RELATED"/>
    <property type="match status" value="1"/>
</dbReference>
<keyword evidence="9" id="KW-1185">Reference proteome</keyword>
<accession>A0A3B4XE04</accession>
<dbReference type="PROSITE" id="PS00135">
    <property type="entry name" value="TRYPSIN_SER"/>
    <property type="match status" value="1"/>
</dbReference>
<evidence type="ECO:0000259" key="7">
    <source>
        <dbReference type="PROSITE" id="PS50240"/>
    </source>
</evidence>
<evidence type="ECO:0000256" key="1">
    <source>
        <dbReference type="ARBA" id="ARBA00022670"/>
    </source>
</evidence>
<evidence type="ECO:0000256" key="3">
    <source>
        <dbReference type="ARBA" id="ARBA00022825"/>
    </source>
</evidence>
<reference evidence="8" key="1">
    <citation type="submission" date="2025-08" db="UniProtKB">
        <authorList>
            <consortium name="Ensembl"/>
        </authorList>
    </citation>
    <scope>IDENTIFICATION</scope>
</reference>
<evidence type="ECO:0000256" key="4">
    <source>
        <dbReference type="ARBA" id="ARBA00023157"/>
    </source>
</evidence>
<dbReference type="PROSITE" id="PS00134">
    <property type="entry name" value="TRYPSIN_HIS"/>
    <property type="match status" value="1"/>
</dbReference>
<evidence type="ECO:0000256" key="5">
    <source>
        <dbReference type="RuleBase" id="RU363034"/>
    </source>
</evidence>
<dbReference type="GO" id="GO:0004252">
    <property type="term" value="F:serine-type endopeptidase activity"/>
    <property type="evidence" value="ECO:0007669"/>
    <property type="project" value="InterPro"/>
</dbReference>
<dbReference type="Gene3D" id="2.40.10.10">
    <property type="entry name" value="Trypsin-like serine proteases"/>
    <property type="match status" value="2"/>
</dbReference>
<dbReference type="GO" id="GO:0006508">
    <property type="term" value="P:proteolysis"/>
    <property type="evidence" value="ECO:0007669"/>
    <property type="project" value="UniProtKB-KW"/>
</dbReference>
<dbReference type="InterPro" id="IPR033116">
    <property type="entry name" value="TRYPSIN_SER"/>
</dbReference>
<proteinExistence type="predicted"/>
<name>A0A3B4XE04_SERLL</name>
<keyword evidence="6" id="KW-0812">Transmembrane</keyword>
<dbReference type="InterPro" id="IPR001254">
    <property type="entry name" value="Trypsin_dom"/>
</dbReference>
<dbReference type="InterPro" id="IPR043504">
    <property type="entry name" value="Peptidase_S1_PA_chymotrypsin"/>
</dbReference>
<dbReference type="FunFam" id="2.40.10.10:FF:000003">
    <property type="entry name" value="Transmembrane serine protease 3"/>
    <property type="match status" value="1"/>
</dbReference>
<keyword evidence="3 5" id="KW-0720">Serine protease</keyword>
<sequence length="288" mass="31360">MESRTARTALTRTTACGSRPYRSSRIVGGQASREGEWPWQVSLHIKGTGHVCGASVLSRQWVLTAAHCADQWEALLGLHVQSQTNEWTMRKNIKRIIAHPDYNPLTYNNDIALMELDTEVTLNQNIWPICLPSPTYDFPAGQEAWITGWGATREGGAFFICVTATILQKAEVRIINSTVCKSLMNDEVSDRMLCAGVLKGGVDACQGDSGGPLSVTGPGGRVFLAGVVSWGDGCARRNKPGVYTRITKYRSWIKEMSGHCAALAIGLLTVFVLVRDIPLSALLTVSSH</sequence>
<dbReference type="Ensembl" id="ENSSLDT00000014822.1">
    <property type="protein sequence ID" value="ENSSLDP00000014277.1"/>
    <property type="gene ID" value="ENSSLDG00000011378.1"/>
</dbReference>
<evidence type="ECO:0000256" key="2">
    <source>
        <dbReference type="ARBA" id="ARBA00022801"/>
    </source>
</evidence>
<dbReference type="InterPro" id="IPR018114">
    <property type="entry name" value="TRYPSIN_HIS"/>
</dbReference>
<dbReference type="PRINTS" id="PR00722">
    <property type="entry name" value="CHYMOTRYPSIN"/>
</dbReference>
<dbReference type="GeneTree" id="ENSGT00940000164481"/>
<dbReference type="InterPro" id="IPR001314">
    <property type="entry name" value="Peptidase_S1A"/>
</dbReference>
<evidence type="ECO:0000256" key="6">
    <source>
        <dbReference type="SAM" id="Phobius"/>
    </source>
</evidence>
<protein>
    <submittedName>
        <fullName evidence="8">ST14 transmembrane serine protease matriptase b</fullName>
    </submittedName>
</protein>